<evidence type="ECO:0000256" key="10">
    <source>
        <dbReference type="ARBA" id="ARBA00023170"/>
    </source>
</evidence>
<evidence type="ECO:0000259" key="14">
    <source>
        <dbReference type="PROSITE" id="PS50262"/>
    </source>
</evidence>
<evidence type="ECO:0000256" key="13">
    <source>
        <dbReference type="SAM" id="Phobius"/>
    </source>
</evidence>
<feature type="transmembrane region" description="Helical" evidence="13">
    <location>
        <begin position="142"/>
        <end position="164"/>
    </location>
</feature>
<dbReference type="SUPFAM" id="SSF81321">
    <property type="entry name" value="Family A G protein-coupled receptor-like"/>
    <property type="match status" value="1"/>
</dbReference>
<dbReference type="SMART" id="SM01381">
    <property type="entry name" value="7TM_GPCR_Srsx"/>
    <property type="match status" value="1"/>
</dbReference>
<protein>
    <submittedName>
        <fullName evidence="15">Olfactory receptor 10G4-like</fullName>
    </submittedName>
</protein>
<keyword evidence="7" id="KW-0297">G-protein coupled receptor</keyword>
<dbReference type="FunFam" id="1.20.1070.10:FF:000024">
    <property type="entry name" value="Olfactory receptor"/>
    <property type="match status" value="1"/>
</dbReference>
<name>A0AAD8G7Z6_ACIOX</name>
<dbReference type="PANTHER" id="PTHR24242:SF359">
    <property type="entry name" value="ODORANT RECEPTOR-RELATED"/>
    <property type="match status" value="1"/>
</dbReference>
<dbReference type="PRINTS" id="PR00237">
    <property type="entry name" value="GPCRRHODOPSN"/>
</dbReference>
<evidence type="ECO:0000256" key="4">
    <source>
        <dbReference type="ARBA" id="ARBA00022692"/>
    </source>
</evidence>
<evidence type="ECO:0000256" key="1">
    <source>
        <dbReference type="ARBA" id="ARBA00004651"/>
    </source>
</evidence>
<keyword evidence="2" id="KW-1003">Cell membrane</keyword>
<evidence type="ECO:0000256" key="3">
    <source>
        <dbReference type="ARBA" id="ARBA00022606"/>
    </source>
</evidence>
<evidence type="ECO:0000256" key="2">
    <source>
        <dbReference type="ARBA" id="ARBA00022475"/>
    </source>
</evidence>
<dbReference type="GO" id="GO:0004984">
    <property type="term" value="F:olfactory receptor activity"/>
    <property type="evidence" value="ECO:0007669"/>
    <property type="project" value="InterPro"/>
</dbReference>
<dbReference type="InterPro" id="IPR050939">
    <property type="entry name" value="Olfactory_GPCR1"/>
</dbReference>
<evidence type="ECO:0000313" key="15">
    <source>
        <dbReference type="EMBL" id="KAK1169546.1"/>
    </source>
</evidence>
<organism evidence="15 16">
    <name type="scientific">Acipenser oxyrinchus oxyrinchus</name>
    <dbReference type="NCBI Taxonomy" id="40147"/>
    <lineage>
        <taxon>Eukaryota</taxon>
        <taxon>Metazoa</taxon>
        <taxon>Chordata</taxon>
        <taxon>Craniata</taxon>
        <taxon>Vertebrata</taxon>
        <taxon>Euteleostomi</taxon>
        <taxon>Actinopterygii</taxon>
        <taxon>Chondrostei</taxon>
        <taxon>Acipenseriformes</taxon>
        <taxon>Acipenseridae</taxon>
        <taxon>Acipenser</taxon>
    </lineage>
</organism>
<evidence type="ECO:0000256" key="5">
    <source>
        <dbReference type="ARBA" id="ARBA00022725"/>
    </source>
</evidence>
<dbReference type="InterPro" id="IPR000725">
    <property type="entry name" value="Olfact_rcpt"/>
</dbReference>
<feature type="transmembrane region" description="Helical" evidence="13">
    <location>
        <begin position="245"/>
        <end position="271"/>
    </location>
</feature>
<feature type="transmembrane region" description="Helical" evidence="13">
    <location>
        <begin position="61"/>
        <end position="87"/>
    </location>
</feature>
<evidence type="ECO:0000256" key="8">
    <source>
        <dbReference type="ARBA" id="ARBA00023136"/>
    </source>
</evidence>
<feature type="transmembrane region" description="Helical" evidence="13">
    <location>
        <begin position="277"/>
        <end position="295"/>
    </location>
</feature>
<keyword evidence="12" id="KW-0807">Transducer</keyword>
<dbReference type="PROSITE" id="PS50262">
    <property type="entry name" value="G_PROTEIN_RECEP_F1_2"/>
    <property type="match status" value="1"/>
</dbReference>
<gene>
    <name evidence="15" type="primary">OR10G4</name>
    <name evidence="15" type="ORF">AOXY_G8360</name>
</gene>
<keyword evidence="4 13" id="KW-0812">Transmembrane</keyword>
<keyword evidence="8 13" id="KW-0472">Membrane</keyword>
<evidence type="ECO:0000256" key="12">
    <source>
        <dbReference type="ARBA" id="ARBA00023224"/>
    </source>
</evidence>
<feature type="transmembrane region" description="Helical" evidence="13">
    <location>
        <begin position="99"/>
        <end position="121"/>
    </location>
</feature>
<feature type="transmembrane region" description="Helical" evidence="13">
    <location>
        <begin position="196"/>
        <end position="224"/>
    </location>
</feature>
<dbReference type="InterPro" id="IPR000276">
    <property type="entry name" value="GPCR_Rhodpsn"/>
</dbReference>
<keyword evidence="6 13" id="KW-1133">Transmembrane helix</keyword>
<dbReference type="PANTHER" id="PTHR24242">
    <property type="entry name" value="G-PROTEIN COUPLED RECEPTOR"/>
    <property type="match status" value="1"/>
</dbReference>
<proteinExistence type="predicted"/>
<dbReference type="EMBL" id="JAGXEW010000007">
    <property type="protein sequence ID" value="KAK1169546.1"/>
    <property type="molecule type" value="Genomic_DNA"/>
</dbReference>
<accession>A0AAD8G7Z6</accession>
<reference evidence="15" key="1">
    <citation type="submission" date="2022-02" db="EMBL/GenBank/DDBJ databases">
        <title>Atlantic sturgeon de novo genome assembly.</title>
        <authorList>
            <person name="Stock M."/>
            <person name="Klopp C."/>
            <person name="Guiguen Y."/>
            <person name="Cabau C."/>
            <person name="Parinello H."/>
            <person name="Santidrian Yebra-Pimentel E."/>
            <person name="Kuhl H."/>
            <person name="Dirks R.P."/>
            <person name="Guessner J."/>
            <person name="Wuertz S."/>
            <person name="Du K."/>
            <person name="Schartl M."/>
        </authorList>
    </citation>
    <scope>NUCLEOTIDE SEQUENCE</scope>
    <source>
        <strain evidence="15">STURGEONOMICS-FGT-2020</strain>
        <tissue evidence="15">Whole blood</tissue>
    </source>
</reference>
<keyword evidence="10 15" id="KW-0675">Receptor</keyword>
<keyword evidence="3" id="KW-0716">Sensory transduction</keyword>
<dbReference type="Proteomes" id="UP001230051">
    <property type="component" value="Unassembled WGS sequence"/>
</dbReference>
<dbReference type="PRINTS" id="PR00245">
    <property type="entry name" value="OLFACTORYR"/>
</dbReference>
<evidence type="ECO:0000313" key="16">
    <source>
        <dbReference type="Proteomes" id="UP001230051"/>
    </source>
</evidence>
<evidence type="ECO:0000256" key="7">
    <source>
        <dbReference type="ARBA" id="ARBA00023040"/>
    </source>
</evidence>
<dbReference type="GO" id="GO:0004930">
    <property type="term" value="F:G protein-coupled receptor activity"/>
    <property type="evidence" value="ECO:0007669"/>
    <property type="project" value="UniProtKB-KW"/>
</dbReference>
<sequence length="317" mass="35060">MALQNGTADRVTEFIITGLDDIEHPKAVGTVILVVYSLILLGSLTNICFIALDQRLHTPMYFFICTLAAVDILYTSSVSIVLLNILLGEVKRVPYGPCVAQLLVFHLGSTMEPFAIALMAYDRLIAISNPLRYHSILTKTRILVLTIIAWMLGFTCSGLVAGIVNRLPYCHSNTLKYSFCEYAALVRVACVNPDDYFLLASIISSFVLFGNFVLIAFSYLKIILAVLKISSTADRKKMFSTCSSHLIVVACFFIPKFVLIIITRIGLVLTLSSRNGLIIGSTLGPSLVNPFVYCLRTKELRSRLLKIFSKQSVIPSE</sequence>
<dbReference type="AlphaFoldDB" id="A0AAD8G7Z6"/>
<comment type="subcellular location">
    <subcellularLocation>
        <location evidence="1">Cell membrane</location>
        <topology evidence="1">Multi-pass membrane protein</topology>
    </subcellularLocation>
</comment>
<dbReference type="Gene3D" id="1.20.1070.10">
    <property type="entry name" value="Rhodopsin 7-helix transmembrane proteins"/>
    <property type="match status" value="1"/>
</dbReference>
<keyword evidence="16" id="KW-1185">Reference proteome</keyword>
<feature type="transmembrane region" description="Helical" evidence="13">
    <location>
        <begin position="27"/>
        <end position="49"/>
    </location>
</feature>
<comment type="caution">
    <text evidence="15">The sequence shown here is derived from an EMBL/GenBank/DDBJ whole genome shotgun (WGS) entry which is preliminary data.</text>
</comment>
<dbReference type="GO" id="GO:0005886">
    <property type="term" value="C:plasma membrane"/>
    <property type="evidence" value="ECO:0007669"/>
    <property type="project" value="UniProtKB-SubCell"/>
</dbReference>
<dbReference type="Pfam" id="PF13853">
    <property type="entry name" value="7tm_4"/>
    <property type="match status" value="1"/>
</dbReference>
<evidence type="ECO:0000256" key="11">
    <source>
        <dbReference type="ARBA" id="ARBA00023180"/>
    </source>
</evidence>
<feature type="domain" description="G-protein coupled receptors family 1 profile" evidence="14">
    <location>
        <begin position="42"/>
        <end position="293"/>
    </location>
</feature>
<keyword evidence="11" id="KW-0325">Glycoprotein</keyword>
<evidence type="ECO:0000256" key="9">
    <source>
        <dbReference type="ARBA" id="ARBA00023157"/>
    </source>
</evidence>
<dbReference type="InterPro" id="IPR017452">
    <property type="entry name" value="GPCR_Rhodpsn_7TM"/>
</dbReference>
<keyword evidence="9" id="KW-1015">Disulfide bond</keyword>
<evidence type="ECO:0000256" key="6">
    <source>
        <dbReference type="ARBA" id="ARBA00022989"/>
    </source>
</evidence>
<keyword evidence="5" id="KW-0552">Olfaction</keyword>